<evidence type="ECO:0000313" key="2">
    <source>
        <dbReference type="EMBL" id="PNS21891.1"/>
    </source>
</evidence>
<proteinExistence type="predicted"/>
<dbReference type="Proteomes" id="UP000243797">
    <property type="component" value="Unassembled WGS sequence"/>
</dbReference>
<dbReference type="STRING" id="2082308.A0A2K1R3L7"/>
<dbReference type="OrthoDB" id="5361617at2759"/>
<organism evidence="2 3">
    <name type="scientific">Sphaceloma murrayae</name>
    <dbReference type="NCBI Taxonomy" id="2082308"/>
    <lineage>
        <taxon>Eukaryota</taxon>
        <taxon>Fungi</taxon>
        <taxon>Dikarya</taxon>
        <taxon>Ascomycota</taxon>
        <taxon>Pezizomycotina</taxon>
        <taxon>Dothideomycetes</taxon>
        <taxon>Dothideomycetidae</taxon>
        <taxon>Myriangiales</taxon>
        <taxon>Elsinoaceae</taxon>
        <taxon>Sphaceloma</taxon>
    </lineage>
</organism>
<evidence type="ECO:0008006" key="4">
    <source>
        <dbReference type="Google" id="ProtNLM"/>
    </source>
</evidence>
<feature type="compositionally biased region" description="Polar residues" evidence="1">
    <location>
        <begin position="289"/>
        <end position="301"/>
    </location>
</feature>
<dbReference type="InParanoid" id="A0A2K1R3L7"/>
<accession>A0A2K1R3L7</accession>
<feature type="compositionally biased region" description="Gly residues" evidence="1">
    <location>
        <begin position="428"/>
        <end position="439"/>
    </location>
</feature>
<evidence type="ECO:0000313" key="3">
    <source>
        <dbReference type="Proteomes" id="UP000243797"/>
    </source>
</evidence>
<name>A0A2K1R3L7_9PEZI</name>
<sequence length="439" mass="48020">MDVNAPRPRSRGQATRQTQEHGSVPRKVFNCIVDDSALIQGAKKSTRDGIPKWVAAGAIRLFVPLFALDHTTRAKEIKGRLANDATEALQWLDDATSKYPDFVILQGGFEQFETWAEVDRFAQPRTLFSEDDYLDLDGTADMSTKTSKMRIEHPSEDVGLSFSSNESYASESTAPSRQSVRSTSPLSPPTSPPKKQAQLADQLHTSTPGLLTSNETPVGARPLINYILWRINQESNPAEALDTFVFLSDNPIMRKHAQRFGVRSKTLAEIRYVIGRETQDIRNRHAVQQKGSSRNIATSTHGRNRSGDLRKSSAKPISETADREEVKSIPDTSVSDDDEILMKRAPKSPAALTKTPPRPRTITNNIHSPRDGRAGFGGQIRGSTRVAAHGGNRGGGAFSRGGRSASHATPTGPIDPDSFMRPTSSRGNGRGGRGLWMPT</sequence>
<protein>
    <recommendedName>
        <fullName evidence="4">PIN domain-containing protein</fullName>
    </recommendedName>
</protein>
<comment type="caution">
    <text evidence="2">The sequence shown here is derived from an EMBL/GenBank/DDBJ whole genome shotgun (WGS) entry which is preliminary data.</text>
</comment>
<feature type="region of interest" description="Disordered" evidence="1">
    <location>
        <begin position="145"/>
        <end position="201"/>
    </location>
</feature>
<feature type="compositionally biased region" description="Low complexity" evidence="1">
    <location>
        <begin position="161"/>
        <end position="172"/>
    </location>
</feature>
<feature type="compositionally biased region" description="Polar residues" evidence="1">
    <location>
        <begin position="12"/>
        <end position="21"/>
    </location>
</feature>
<evidence type="ECO:0000256" key="1">
    <source>
        <dbReference type="SAM" id="MobiDB-lite"/>
    </source>
</evidence>
<reference evidence="2 3" key="1">
    <citation type="submission" date="2017-06" db="EMBL/GenBank/DDBJ databases">
        <title>Draft genome sequence of a variant of Elsinoe murrayae.</title>
        <authorList>
            <person name="Cheng Q."/>
        </authorList>
    </citation>
    <scope>NUCLEOTIDE SEQUENCE [LARGE SCALE GENOMIC DNA]</scope>
    <source>
        <strain evidence="2 3">CQ-2017a</strain>
    </source>
</reference>
<gene>
    <name evidence="2" type="ORF">CAC42_489</name>
</gene>
<feature type="region of interest" description="Disordered" evidence="1">
    <location>
        <begin position="283"/>
        <end position="439"/>
    </location>
</feature>
<dbReference type="EMBL" id="NKHZ01000001">
    <property type="protein sequence ID" value="PNS21891.1"/>
    <property type="molecule type" value="Genomic_DNA"/>
</dbReference>
<dbReference type="AlphaFoldDB" id="A0A2K1R3L7"/>
<feature type="region of interest" description="Disordered" evidence="1">
    <location>
        <begin position="1"/>
        <end position="23"/>
    </location>
</feature>
<keyword evidence="3" id="KW-1185">Reference proteome</keyword>